<evidence type="ECO:0000256" key="3">
    <source>
        <dbReference type="ARBA" id="ARBA00023125"/>
    </source>
</evidence>
<comment type="similarity">
    <text evidence="1">Belongs to the LysR transcriptional regulatory family.</text>
</comment>
<dbReference type="AlphaFoldDB" id="A0A2I1PB52"/>
<dbReference type="CDD" id="cd08411">
    <property type="entry name" value="PBP2_OxyR"/>
    <property type="match status" value="1"/>
</dbReference>
<sequence>MNLRDLEYLVALGDHGSFGRAAEACGVSQPTLSTQVKKLEAALGCALVERAGRTTRLTPAGEQIAGRARRMLGHGDAIRRIAEQARDPRAGSLRLGIFPTLAPYLLPHVVPGIREALPELNLLLVEERTPDLMRQLREGTLDAVVLAGPLTDPGLAVEPLFREDFLLAVPLDHPLAGQETVDPSVLGDESVLLLEDGHCLRDQALDVCRSSGAVEMDGFRATSLETLRHMVASGVGVTLMPRMAVDRPGGPGGVATVEFTAPAPHRDIVLAWHASSVQADLMPELAELLRSVPAPLATPA</sequence>
<dbReference type="Gene3D" id="3.40.190.10">
    <property type="entry name" value="Periplasmic binding protein-like II"/>
    <property type="match status" value="2"/>
</dbReference>
<dbReference type="EMBL" id="PKIZ01000009">
    <property type="protein sequence ID" value="PKZ41811.1"/>
    <property type="molecule type" value="Genomic_DNA"/>
</dbReference>
<dbReference type="PANTHER" id="PTHR30346:SF26">
    <property type="entry name" value="HYDROGEN PEROXIDE-INDUCIBLE GENES ACTIVATOR"/>
    <property type="match status" value="1"/>
</dbReference>
<dbReference type="Pfam" id="PF03466">
    <property type="entry name" value="LysR_substrate"/>
    <property type="match status" value="1"/>
</dbReference>
<keyword evidence="9" id="KW-1185">Reference proteome</keyword>
<evidence type="ECO:0000256" key="5">
    <source>
        <dbReference type="ARBA" id="ARBA00023163"/>
    </source>
</evidence>
<name>A0A2I1PB52_9MICO</name>
<dbReference type="OrthoDB" id="3181812at2"/>
<dbReference type="Gene3D" id="1.10.10.10">
    <property type="entry name" value="Winged helix-like DNA-binding domain superfamily/Winged helix DNA-binding domain"/>
    <property type="match status" value="1"/>
</dbReference>
<dbReference type="InterPro" id="IPR000847">
    <property type="entry name" value="LysR_HTH_N"/>
</dbReference>
<evidence type="ECO:0000313" key="8">
    <source>
        <dbReference type="EMBL" id="PKZ41811.1"/>
    </source>
</evidence>
<evidence type="ECO:0000256" key="2">
    <source>
        <dbReference type="ARBA" id="ARBA00023015"/>
    </source>
</evidence>
<dbReference type="GO" id="GO:0032993">
    <property type="term" value="C:protein-DNA complex"/>
    <property type="evidence" value="ECO:0007669"/>
    <property type="project" value="TreeGrafter"/>
</dbReference>
<evidence type="ECO:0000256" key="6">
    <source>
        <dbReference type="ARBA" id="ARBA00040885"/>
    </source>
</evidence>
<evidence type="ECO:0000313" key="9">
    <source>
        <dbReference type="Proteomes" id="UP000234206"/>
    </source>
</evidence>
<keyword evidence="3 8" id="KW-0238">DNA-binding</keyword>
<dbReference type="InterPro" id="IPR036390">
    <property type="entry name" value="WH_DNA-bd_sf"/>
</dbReference>
<dbReference type="RefSeq" id="WP_101849541.1">
    <property type="nucleotide sequence ID" value="NZ_PKIZ01000009.1"/>
</dbReference>
<dbReference type="SUPFAM" id="SSF46785">
    <property type="entry name" value="Winged helix' DNA-binding domain"/>
    <property type="match status" value="1"/>
</dbReference>
<organism evidence="8 9">
    <name type="scientific">Kytococcus schroeteri</name>
    <dbReference type="NCBI Taxonomy" id="138300"/>
    <lineage>
        <taxon>Bacteria</taxon>
        <taxon>Bacillati</taxon>
        <taxon>Actinomycetota</taxon>
        <taxon>Actinomycetes</taxon>
        <taxon>Micrococcales</taxon>
        <taxon>Kytococcaceae</taxon>
        <taxon>Kytococcus</taxon>
    </lineage>
</organism>
<evidence type="ECO:0000256" key="4">
    <source>
        <dbReference type="ARBA" id="ARBA00023159"/>
    </source>
</evidence>
<feature type="domain" description="HTH lysR-type" evidence="7">
    <location>
        <begin position="1"/>
        <end position="58"/>
    </location>
</feature>
<dbReference type="InterPro" id="IPR005119">
    <property type="entry name" value="LysR_subst-bd"/>
</dbReference>
<dbReference type="InterPro" id="IPR036388">
    <property type="entry name" value="WH-like_DNA-bd_sf"/>
</dbReference>
<proteinExistence type="inferred from homology"/>
<comment type="caution">
    <text evidence="8">The sequence shown here is derived from an EMBL/GenBank/DDBJ whole genome shotgun (WGS) entry which is preliminary data.</text>
</comment>
<evidence type="ECO:0000256" key="1">
    <source>
        <dbReference type="ARBA" id="ARBA00009437"/>
    </source>
</evidence>
<dbReference type="GO" id="GO:0003700">
    <property type="term" value="F:DNA-binding transcription factor activity"/>
    <property type="evidence" value="ECO:0007669"/>
    <property type="project" value="InterPro"/>
</dbReference>
<keyword evidence="4" id="KW-0010">Activator</keyword>
<dbReference type="PANTHER" id="PTHR30346">
    <property type="entry name" value="TRANSCRIPTIONAL DUAL REGULATOR HCAR-RELATED"/>
    <property type="match status" value="1"/>
</dbReference>
<dbReference type="Proteomes" id="UP000234206">
    <property type="component" value="Unassembled WGS sequence"/>
</dbReference>
<keyword evidence="5" id="KW-0804">Transcription</keyword>
<dbReference type="Pfam" id="PF00126">
    <property type="entry name" value="HTH_1"/>
    <property type="match status" value="1"/>
</dbReference>
<protein>
    <recommendedName>
        <fullName evidence="6">Probable hydrogen peroxide-inducible genes activator</fullName>
    </recommendedName>
</protein>
<dbReference type="PROSITE" id="PS50931">
    <property type="entry name" value="HTH_LYSR"/>
    <property type="match status" value="1"/>
</dbReference>
<reference evidence="8 9" key="1">
    <citation type="submission" date="2017-12" db="EMBL/GenBank/DDBJ databases">
        <title>Phylogenetic diversity of female urinary microbiome.</title>
        <authorList>
            <person name="Thomas-White K."/>
            <person name="Wolfe A.J."/>
        </authorList>
    </citation>
    <scope>NUCLEOTIDE SEQUENCE [LARGE SCALE GENOMIC DNA]</scope>
    <source>
        <strain evidence="8 9">UMB1298</strain>
    </source>
</reference>
<keyword evidence="2" id="KW-0805">Transcription regulation</keyword>
<accession>A0A2I1PB52</accession>
<dbReference type="SUPFAM" id="SSF53850">
    <property type="entry name" value="Periplasmic binding protein-like II"/>
    <property type="match status" value="1"/>
</dbReference>
<dbReference type="PRINTS" id="PR00039">
    <property type="entry name" value="HTHLYSR"/>
</dbReference>
<dbReference type="GO" id="GO:0003677">
    <property type="term" value="F:DNA binding"/>
    <property type="evidence" value="ECO:0007669"/>
    <property type="project" value="UniProtKB-KW"/>
</dbReference>
<evidence type="ECO:0000259" key="7">
    <source>
        <dbReference type="PROSITE" id="PS50931"/>
    </source>
</evidence>
<dbReference type="FunFam" id="1.10.10.10:FF:000001">
    <property type="entry name" value="LysR family transcriptional regulator"/>
    <property type="match status" value="1"/>
</dbReference>
<gene>
    <name evidence="8" type="ORF">CYJ76_06125</name>
</gene>